<comment type="caution">
    <text evidence="1">The sequence shown here is derived from an EMBL/GenBank/DDBJ whole genome shotgun (WGS) entry which is preliminary data.</text>
</comment>
<dbReference type="Proteomes" id="UP000318693">
    <property type="component" value="Unassembled WGS sequence"/>
</dbReference>
<reference evidence="1 2" key="1">
    <citation type="submission" date="2019-07" db="EMBL/GenBank/DDBJ databases">
        <title>Georgenia wutianyii sp. nov. and Georgenia *** sp. nov. isolated from plateau pika (Ochotona curzoniae) in the Qinghai-Tibet plateau of China.</title>
        <authorList>
            <person name="Tian Z."/>
        </authorList>
    </citation>
    <scope>NUCLEOTIDE SEQUENCE [LARGE SCALE GENOMIC DNA]</scope>
    <source>
        <strain evidence="1 2">Z446</strain>
    </source>
</reference>
<sequence length="159" mass="17059">MFDDVIDGLRQWARGDYGTEAAVELLVRADGGRWGAPARPWIRLSDDGDGRWWVDWDALATEGAGGPFSGGERRYLAIAASIGDGHPVDLRDATSLDRPLLALVLAAIAHAGGSHQHPIMRPRVITTRNGRTLEMDWPTSELAGPLVAWPEADVGAGQG</sequence>
<protein>
    <submittedName>
        <fullName evidence="1">Uncharacterized protein</fullName>
    </submittedName>
</protein>
<dbReference type="AlphaFoldDB" id="A0A552WNW2"/>
<evidence type="ECO:0000313" key="2">
    <source>
        <dbReference type="Proteomes" id="UP000318693"/>
    </source>
</evidence>
<gene>
    <name evidence="1" type="ORF">FJ693_13740</name>
</gene>
<accession>A0A552WNW2</accession>
<dbReference type="EMBL" id="VJXR01000045">
    <property type="protein sequence ID" value="TRW44387.1"/>
    <property type="molecule type" value="Genomic_DNA"/>
</dbReference>
<name>A0A552WNW2_9MICO</name>
<evidence type="ECO:0000313" key="1">
    <source>
        <dbReference type="EMBL" id="TRW44387.1"/>
    </source>
</evidence>
<proteinExistence type="predicted"/>
<keyword evidence="2" id="KW-1185">Reference proteome</keyword>
<dbReference type="RefSeq" id="WP_143419047.1">
    <property type="nucleotide sequence ID" value="NZ_VJXR01000045.1"/>
</dbReference>
<organism evidence="1 2">
    <name type="scientific">Georgenia yuyongxinii</name>
    <dbReference type="NCBI Taxonomy" id="2589797"/>
    <lineage>
        <taxon>Bacteria</taxon>
        <taxon>Bacillati</taxon>
        <taxon>Actinomycetota</taxon>
        <taxon>Actinomycetes</taxon>
        <taxon>Micrococcales</taxon>
        <taxon>Bogoriellaceae</taxon>
        <taxon>Georgenia</taxon>
    </lineage>
</organism>